<evidence type="ECO:0000256" key="6">
    <source>
        <dbReference type="ARBA" id="ARBA00037941"/>
    </source>
</evidence>
<evidence type="ECO:0000256" key="7">
    <source>
        <dbReference type="ARBA" id="ARBA00038878"/>
    </source>
</evidence>
<proteinExistence type="inferred from homology"/>
<evidence type="ECO:0000256" key="1">
    <source>
        <dbReference type="ARBA" id="ARBA00001974"/>
    </source>
</evidence>
<evidence type="ECO:0000256" key="3">
    <source>
        <dbReference type="ARBA" id="ARBA00022827"/>
    </source>
</evidence>
<evidence type="ECO:0000256" key="5">
    <source>
        <dbReference type="ARBA" id="ARBA00036066"/>
    </source>
</evidence>
<dbReference type="RefSeq" id="XP_013791302.1">
    <property type="nucleotide sequence ID" value="XM_013935848.2"/>
</dbReference>
<dbReference type="Proteomes" id="UP000694941">
    <property type="component" value="Unplaced"/>
</dbReference>
<dbReference type="Pfam" id="PF01266">
    <property type="entry name" value="DAO"/>
    <property type="match status" value="1"/>
</dbReference>
<name>A0ABM1BYX2_LIMPO</name>
<evidence type="ECO:0000259" key="9">
    <source>
        <dbReference type="Pfam" id="PF01266"/>
    </source>
</evidence>
<feature type="domain" description="FAD dependent oxidoreductase" evidence="9">
    <location>
        <begin position="45"/>
        <end position="173"/>
    </location>
</feature>
<organism evidence="10 11">
    <name type="scientific">Limulus polyphemus</name>
    <name type="common">Atlantic horseshoe crab</name>
    <dbReference type="NCBI Taxonomy" id="6850"/>
    <lineage>
        <taxon>Eukaryota</taxon>
        <taxon>Metazoa</taxon>
        <taxon>Ecdysozoa</taxon>
        <taxon>Arthropoda</taxon>
        <taxon>Chelicerata</taxon>
        <taxon>Merostomata</taxon>
        <taxon>Xiphosura</taxon>
        <taxon>Limulidae</taxon>
        <taxon>Limulus</taxon>
    </lineage>
</organism>
<dbReference type="SUPFAM" id="SSF51905">
    <property type="entry name" value="FAD/NAD(P)-binding domain"/>
    <property type="match status" value="1"/>
</dbReference>
<comment type="catalytic activity">
    <reaction evidence="5">
        <text>(S)-2-hydroxyglutarate + A = 2-oxoglutarate + AH2</text>
        <dbReference type="Rhea" id="RHEA:21252"/>
        <dbReference type="ChEBI" id="CHEBI:13193"/>
        <dbReference type="ChEBI" id="CHEBI:16782"/>
        <dbReference type="ChEBI" id="CHEBI:16810"/>
        <dbReference type="ChEBI" id="CHEBI:17499"/>
        <dbReference type="EC" id="1.1.99.2"/>
    </reaction>
</comment>
<dbReference type="Gene3D" id="3.50.50.60">
    <property type="entry name" value="FAD/NAD(P)-binding domain"/>
    <property type="match status" value="1"/>
</dbReference>
<evidence type="ECO:0000256" key="2">
    <source>
        <dbReference type="ARBA" id="ARBA00022630"/>
    </source>
</evidence>
<gene>
    <name evidence="11" type="primary">LOC106475151</name>
</gene>
<protein>
    <recommendedName>
        <fullName evidence="8">L-2-hydroxyglutarate dehydrogenase, mitochondrial</fullName>
        <ecNumber evidence="7">1.1.99.2</ecNumber>
    </recommendedName>
</protein>
<comment type="cofactor">
    <cofactor evidence="1">
        <name>FAD</name>
        <dbReference type="ChEBI" id="CHEBI:57692"/>
    </cofactor>
</comment>
<keyword evidence="4" id="KW-0560">Oxidoreductase</keyword>
<evidence type="ECO:0000313" key="11">
    <source>
        <dbReference type="RefSeq" id="XP_013791302.1"/>
    </source>
</evidence>
<keyword evidence="3" id="KW-0274">FAD</keyword>
<dbReference type="GeneID" id="106475151"/>
<accession>A0ABM1BYX2</accession>
<dbReference type="PANTHER" id="PTHR43104">
    <property type="entry name" value="L-2-HYDROXYGLUTARATE DEHYDROGENASE, MITOCHONDRIAL"/>
    <property type="match status" value="1"/>
</dbReference>
<dbReference type="InterPro" id="IPR006076">
    <property type="entry name" value="FAD-dep_OxRdtase"/>
</dbReference>
<feature type="non-terminal residue" evidence="11">
    <location>
        <position position="279"/>
    </location>
</feature>
<sequence length="279" mass="31208">MLFNSIWGNLLRKNSVKCQNLKKKISLFRDFSLNSGTRVFEPEYDVVIVGGGIVGMATARELIIRHPQLTFVVLEKEDRLAVHQSGKNSGVIHAGIYYTPGSLKAKLCVEGLEKSYKYLDEHNIPYKKCGKLIVATTPQELPRLHALLERGQKNNVRDLKMVEQKEIKEIEPNCTISVNCSIDVGENISHIHQIANIFISPLSVDDVKAIVQHVVGSLMLPGPSYSASTSQFPFPAFNTDADEDDFEWLFPPPGFALCFFMPSEEQLQSSLGFQNLITL</sequence>
<evidence type="ECO:0000256" key="4">
    <source>
        <dbReference type="ARBA" id="ARBA00023002"/>
    </source>
</evidence>
<dbReference type="InterPro" id="IPR036188">
    <property type="entry name" value="FAD/NAD-bd_sf"/>
</dbReference>
<evidence type="ECO:0000313" key="10">
    <source>
        <dbReference type="Proteomes" id="UP000694941"/>
    </source>
</evidence>
<dbReference type="PANTHER" id="PTHR43104:SF2">
    <property type="entry name" value="L-2-HYDROXYGLUTARATE DEHYDROGENASE, MITOCHONDRIAL"/>
    <property type="match status" value="1"/>
</dbReference>
<keyword evidence="10" id="KW-1185">Reference proteome</keyword>
<evidence type="ECO:0000256" key="8">
    <source>
        <dbReference type="ARBA" id="ARBA00041137"/>
    </source>
</evidence>
<reference evidence="11" key="1">
    <citation type="submission" date="2025-08" db="UniProtKB">
        <authorList>
            <consortium name="RefSeq"/>
        </authorList>
    </citation>
    <scope>IDENTIFICATION</scope>
    <source>
        <tissue evidence="11">Muscle</tissue>
    </source>
</reference>
<comment type="similarity">
    <text evidence="6">Belongs to the L2HGDH family.</text>
</comment>
<keyword evidence="2" id="KW-0285">Flavoprotein</keyword>
<dbReference type="EC" id="1.1.99.2" evidence="7"/>